<keyword evidence="8" id="KW-0282">Flagellum</keyword>
<dbReference type="RefSeq" id="WP_153340867.1">
    <property type="nucleotide sequence ID" value="NZ_WIVE01000003.1"/>
</dbReference>
<dbReference type="GO" id="GO:0009279">
    <property type="term" value="C:cell outer membrane"/>
    <property type="evidence" value="ECO:0007669"/>
    <property type="project" value="UniProtKB-SubCell"/>
</dbReference>
<protein>
    <recommendedName>
        <fullName evidence="7">Flagellar L-ring protein</fullName>
    </recommendedName>
    <alternativeName>
        <fullName evidence="7">Basal body L-ring protein</fullName>
    </alternativeName>
</protein>
<evidence type="ECO:0000256" key="4">
    <source>
        <dbReference type="ARBA" id="ARBA00023136"/>
    </source>
</evidence>
<organism evidence="8 9">
    <name type="scientific">Roseospira navarrensis</name>
    <dbReference type="NCBI Taxonomy" id="140058"/>
    <lineage>
        <taxon>Bacteria</taxon>
        <taxon>Pseudomonadati</taxon>
        <taxon>Pseudomonadota</taxon>
        <taxon>Alphaproteobacteria</taxon>
        <taxon>Rhodospirillales</taxon>
        <taxon>Rhodospirillaceae</taxon>
        <taxon>Roseospira</taxon>
    </lineage>
</organism>
<dbReference type="PANTHER" id="PTHR34933">
    <property type="entry name" value="FLAGELLAR L-RING PROTEIN"/>
    <property type="match status" value="1"/>
</dbReference>
<dbReference type="HAMAP" id="MF_00415">
    <property type="entry name" value="FlgH"/>
    <property type="match status" value="1"/>
</dbReference>
<comment type="subcellular location">
    <subcellularLocation>
        <location evidence="7">Cell outer membrane</location>
        <topology evidence="7">Lipid-anchor</topology>
    </subcellularLocation>
    <subcellularLocation>
        <location evidence="7">Bacterial flagellum basal body</location>
    </subcellularLocation>
</comment>
<accession>A0A7X2D1Q4</accession>
<evidence type="ECO:0000256" key="2">
    <source>
        <dbReference type="ARBA" id="ARBA00006929"/>
    </source>
</evidence>
<name>A0A7X2D1Q4_9PROT</name>
<dbReference type="NCBIfam" id="NF001305">
    <property type="entry name" value="PRK00249.1-5"/>
    <property type="match status" value="1"/>
</dbReference>
<reference evidence="8 9" key="1">
    <citation type="submission" date="2019-10" db="EMBL/GenBank/DDBJ databases">
        <title>Draft whole-genome sequence of the purple nonsulfur photosynthetic bacterium Roseospira navarrensis DSM 15114.</title>
        <authorList>
            <person name="Kyndt J.A."/>
            <person name="Meyer T.E."/>
        </authorList>
    </citation>
    <scope>NUCLEOTIDE SEQUENCE [LARGE SCALE GENOMIC DNA]</scope>
    <source>
        <strain evidence="8 9">DSM 15114</strain>
    </source>
</reference>
<dbReference type="GO" id="GO:0009427">
    <property type="term" value="C:bacterial-type flagellum basal body, distal rod, L ring"/>
    <property type="evidence" value="ECO:0007669"/>
    <property type="project" value="InterPro"/>
</dbReference>
<keyword evidence="6 7" id="KW-0998">Cell outer membrane</keyword>
<dbReference type="Proteomes" id="UP000434582">
    <property type="component" value="Unassembled WGS sequence"/>
</dbReference>
<keyword evidence="3 7" id="KW-0732">Signal</keyword>
<dbReference type="PROSITE" id="PS51257">
    <property type="entry name" value="PROKAR_LIPOPROTEIN"/>
    <property type="match status" value="1"/>
</dbReference>
<dbReference type="AlphaFoldDB" id="A0A7X2D1Q4"/>
<comment type="subunit">
    <text evidence="7">The basal body constitutes a major portion of the flagellar organelle and consists of four rings (L,P,S, and M) mounted on a central rod.</text>
</comment>
<evidence type="ECO:0000256" key="5">
    <source>
        <dbReference type="ARBA" id="ARBA00023143"/>
    </source>
</evidence>
<evidence type="ECO:0000256" key="3">
    <source>
        <dbReference type="ARBA" id="ARBA00022729"/>
    </source>
</evidence>
<evidence type="ECO:0000256" key="1">
    <source>
        <dbReference type="ARBA" id="ARBA00002591"/>
    </source>
</evidence>
<keyword evidence="7" id="KW-0449">Lipoprotein</keyword>
<keyword evidence="8" id="KW-0969">Cilium</keyword>
<dbReference type="PRINTS" id="PR01008">
    <property type="entry name" value="FLGLRINGFLGH"/>
</dbReference>
<dbReference type="PANTHER" id="PTHR34933:SF1">
    <property type="entry name" value="FLAGELLAR L-RING PROTEIN"/>
    <property type="match status" value="1"/>
</dbReference>
<sequence>MGRRAARGLCILLAVGLLGGSLGGCKTLQRLAEVGDAPGMSEVENPTLRRDYKPVSMPMPTPEVATPNPNSLWRPGARAFFKDQRASEVGDILTVVVDIENEQATLANSLTQARGGGETAGLNSFLGYEAGLASFFPEAISPPDLVDFGSTSDHDGTGAMTRAETINIRLAAVVLQVLPNGNLVISGRQEVRVNGELRELTVSGVIRSMDVASDNTVDWDKIAEARISYGGRGTVTDLTEPRYGRQIYDILFPF</sequence>
<comment type="caution">
    <text evidence="8">The sequence shown here is derived from an EMBL/GenBank/DDBJ whole genome shotgun (WGS) entry which is preliminary data.</text>
</comment>
<keyword evidence="4 7" id="KW-0472">Membrane</keyword>
<evidence type="ECO:0000256" key="7">
    <source>
        <dbReference type="HAMAP-Rule" id="MF_00415"/>
    </source>
</evidence>
<comment type="function">
    <text evidence="1 7">Assembles around the rod to form the L-ring and probably protects the motor/basal body from shearing forces during rotation.</text>
</comment>
<comment type="similarity">
    <text evidence="2 7">Belongs to the FlgH family.</text>
</comment>
<keyword evidence="8" id="KW-0966">Cell projection</keyword>
<gene>
    <name evidence="7 8" type="primary">flgH</name>
    <name evidence="8" type="ORF">GHC57_02565</name>
</gene>
<keyword evidence="9" id="KW-1185">Reference proteome</keyword>
<keyword evidence="5 7" id="KW-0975">Bacterial flagellum</keyword>
<evidence type="ECO:0000256" key="6">
    <source>
        <dbReference type="ARBA" id="ARBA00023237"/>
    </source>
</evidence>
<evidence type="ECO:0000313" key="8">
    <source>
        <dbReference type="EMBL" id="MQX35394.1"/>
    </source>
</evidence>
<dbReference type="GO" id="GO:0003774">
    <property type="term" value="F:cytoskeletal motor activity"/>
    <property type="evidence" value="ECO:0007669"/>
    <property type="project" value="InterPro"/>
</dbReference>
<dbReference type="Pfam" id="PF02107">
    <property type="entry name" value="FlgH"/>
    <property type="match status" value="1"/>
</dbReference>
<dbReference type="EMBL" id="WIVE01000003">
    <property type="protein sequence ID" value="MQX35394.1"/>
    <property type="molecule type" value="Genomic_DNA"/>
</dbReference>
<dbReference type="InterPro" id="IPR000527">
    <property type="entry name" value="Flag_Lring"/>
</dbReference>
<evidence type="ECO:0000313" key="9">
    <source>
        <dbReference type="Proteomes" id="UP000434582"/>
    </source>
</evidence>
<proteinExistence type="inferred from homology"/>
<dbReference type="GO" id="GO:0071973">
    <property type="term" value="P:bacterial-type flagellum-dependent cell motility"/>
    <property type="evidence" value="ECO:0007669"/>
    <property type="project" value="InterPro"/>
</dbReference>
<dbReference type="OrthoDB" id="9789227at2"/>